<feature type="domain" description="Conserved virulence factor B-like winged helix" evidence="3">
    <location>
        <begin position="225"/>
        <end position="279"/>
    </location>
</feature>
<dbReference type="PANTHER" id="PTHR37296">
    <property type="entry name" value="CONSERVED VIRULENCE FACTOR B"/>
    <property type="match status" value="1"/>
</dbReference>
<dbReference type="OrthoDB" id="9801597at2"/>
<dbReference type="Pfam" id="PF17783">
    <property type="entry name" value="WHD_CvfB"/>
    <property type="match status" value="1"/>
</dbReference>
<dbReference type="InterPro" id="IPR014464">
    <property type="entry name" value="CvfB_fam"/>
</dbReference>
<protein>
    <submittedName>
        <fullName evidence="6">S1 RNA-binding protein</fullName>
    </submittedName>
</protein>
<dbReference type="PIRSF" id="PIRSF012524">
    <property type="entry name" value="YitL_S1"/>
    <property type="match status" value="1"/>
</dbReference>
<dbReference type="RefSeq" id="WP_117118359.1">
    <property type="nucleotide sequence ID" value="NZ_BFBY01000006.1"/>
</dbReference>
<dbReference type="InterPro" id="IPR048587">
    <property type="entry name" value="CvfB_S1_3rd"/>
</dbReference>
<gene>
    <name evidence="6" type="ORF">LrDSM24759_09460</name>
</gene>
<feature type="domain" description="Conserved virulence factor B third S1" evidence="5">
    <location>
        <begin position="140"/>
        <end position="214"/>
    </location>
</feature>
<dbReference type="PANTHER" id="PTHR37296:SF1">
    <property type="entry name" value="CONSERVED VIRULENCE FACTOR B"/>
    <property type="match status" value="1"/>
</dbReference>
<dbReference type="Gene3D" id="2.40.50.140">
    <property type="entry name" value="Nucleic acid-binding proteins"/>
    <property type="match status" value="2"/>
</dbReference>
<evidence type="ECO:0000259" key="3">
    <source>
        <dbReference type="Pfam" id="PF17783"/>
    </source>
</evidence>
<evidence type="ECO:0000259" key="4">
    <source>
        <dbReference type="Pfam" id="PF21191"/>
    </source>
</evidence>
<evidence type="ECO:0000256" key="1">
    <source>
        <dbReference type="PIRNR" id="PIRNR012524"/>
    </source>
</evidence>
<feature type="domain" description="Conserved virulence factor B first S1" evidence="2">
    <location>
        <begin position="2"/>
        <end position="61"/>
    </location>
</feature>
<keyword evidence="7" id="KW-1185">Reference proteome</keyword>
<dbReference type="Gene3D" id="2.40.50.330">
    <property type="match status" value="1"/>
</dbReference>
<dbReference type="Pfam" id="PF21191">
    <property type="entry name" value="CvfB_1st"/>
    <property type="match status" value="1"/>
</dbReference>
<feature type="domain" description="Conserved virulence factor B second S1" evidence="4">
    <location>
        <begin position="72"/>
        <end position="133"/>
    </location>
</feature>
<evidence type="ECO:0000313" key="7">
    <source>
        <dbReference type="Proteomes" id="UP000257317"/>
    </source>
</evidence>
<dbReference type="Pfam" id="PF21543">
    <property type="entry name" value="CvfB_2nd"/>
    <property type="match status" value="1"/>
</dbReference>
<dbReference type="Pfam" id="PF13509">
    <property type="entry name" value="S1_2"/>
    <property type="match status" value="1"/>
</dbReference>
<comment type="similarity">
    <text evidence="1">Belongs to the CvfB family.</text>
</comment>
<sequence length="298" mass="34260">MLGEITKGKVIDKNETAYYVQVNGLTFELKKLEITQEDPIKLGDTVQGFIYENKDGKKEMTQFYPFAQQDQYGWSTVTEVRRDLGVFVDVGLNDKDIVISLDDLPLDKDLWPRKDDRLLVRLETDEKERIWAKMADENIFEQLAANFPSNLENKNLMGTVYKTYEIGAFLITDQYYLAFVHNSETYRPLRLGEKVKARVIGVSQYGRLNMSVMPRAHEEIDDDAQMILMSLRREATKTLPFYDKSDASEIKQHFGISKSAFKRALGHLLKANLITEDKDSGTISLNESSEDKDDDTTR</sequence>
<evidence type="ECO:0000259" key="2">
    <source>
        <dbReference type="Pfam" id="PF13509"/>
    </source>
</evidence>
<evidence type="ECO:0000259" key="5">
    <source>
        <dbReference type="Pfam" id="PF21543"/>
    </source>
</evidence>
<comment type="caution">
    <text evidence="6">The sequence shown here is derived from an EMBL/GenBank/DDBJ whole genome shotgun (WGS) entry which is preliminary data.</text>
</comment>
<dbReference type="Proteomes" id="UP000257317">
    <property type="component" value="Unassembled WGS sequence"/>
</dbReference>
<dbReference type="InterPro" id="IPR036388">
    <property type="entry name" value="WH-like_DNA-bd_sf"/>
</dbReference>
<name>A0A2Z6TG43_9LACO</name>
<dbReference type="InterPro" id="IPR012340">
    <property type="entry name" value="NA-bd_OB-fold"/>
</dbReference>
<evidence type="ECO:0000313" key="6">
    <source>
        <dbReference type="EMBL" id="GBG05032.1"/>
    </source>
</evidence>
<dbReference type="InterPro" id="IPR048588">
    <property type="entry name" value="CvfB_S1_2nd"/>
</dbReference>
<dbReference type="EMBL" id="BFBY01000006">
    <property type="protein sequence ID" value="GBG05032.1"/>
    <property type="molecule type" value="Genomic_DNA"/>
</dbReference>
<organism evidence="6 7">
    <name type="scientific">Lactobacillus rodentium</name>
    <dbReference type="NCBI Taxonomy" id="947835"/>
    <lineage>
        <taxon>Bacteria</taxon>
        <taxon>Bacillati</taxon>
        <taxon>Bacillota</taxon>
        <taxon>Bacilli</taxon>
        <taxon>Lactobacillales</taxon>
        <taxon>Lactobacillaceae</taxon>
        <taxon>Lactobacillus</taxon>
    </lineage>
</organism>
<proteinExistence type="inferred from homology"/>
<accession>A0A2Z6TG43</accession>
<dbReference type="Gene3D" id="1.10.10.10">
    <property type="entry name" value="Winged helix-like DNA-binding domain superfamily/Winged helix DNA-binding domain"/>
    <property type="match status" value="1"/>
</dbReference>
<dbReference type="InterPro" id="IPR040764">
    <property type="entry name" value="CvfB_WH"/>
</dbReference>
<reference evidence="7" key="1">
    <citation type="submission" date="2018-03" db="EMBL/GenBank/DDBJ databases">
        <title>New taxa in the Lactobacillus gasseri group.</title>
        <authorList>
            <person name="Tanizawa Y."/>
            <person name="Tohno M."/>
            <person name="Endo A."/>
            <person name="Arita M."/>
        </authorList>
    </citation>
    <scope>NUCLEOTIDE SEQUENCE [LARGE SCALE GENOMIC DNA]</scope>
    <source>
        <strain evidence="7">DSM 24759</strain>
    </source>
</reference>
<dbReference type="AlphaFoldDB" id="A0A2Z6TG43"/>
<dbReference type="InterPro" id="IPR039566">
    <property type="entry name" value="CvfB_S1_st"/>
</dbReference>